<gene>
    <name evidence="1" type="ORF">Tci_598593</name>
</gene>
<comment type="caution">
    <text evidence="1">The sequence shown here is derived from an EMBL/GenBank/DDBJ whole genome shotgun (WGS) entry which is preliminary data.</text>
</comment>
<accession>A0A699JC61</accession>
<organism evidence="1">
    <name type="scientific">Tanacetum cinerariifolium</name>
    <name type="common">Dalmatian daisy</name>
    <name type="synonym">Chrysanthemum cinerariifolium</name>
    <dbReference type="NCBI Taxonomy" id="118510"/>
    <lineage>
        <taxon>Eukaryota</taxon>
        <taxon>Viridiplantae</taxon>
        <taxon>Streptophyta</taxon>
        <taxon>Embryophyta</taxon>
        <taxon>Tracheophyta</taxon>
        <taxon>Spermatophyta</taxon>
        <taxon>Magnoliopsida</taxon>
        <taxon>eudicotyledons</taxon>
        <taxon>Gunneridae</taxon>
        <taxon>Pentapetalae</taxon>
        <taxon>asterids</taxon>
        <taxon>campanulids</taxon>
        <taxon>Asterales</taxon>
        <taxon>Asteraceae</taxon>
        <taxon>Asteroideae</taxon>
        <taxon>Anthemideae</taxon>
        <taxon>Anthemidinae</taxon>
        <taxon>Tanacetum</taxon>
    </lineage>
</organism>
<dbReference type="AlphaFoldDB" id="A0A699JC61"/>
<sequence length="183" mass="20850">MLKEYNHYITYMADKRSITKINYRVDRVSKDATMRIERENKPLSLVVLKNLAKFEWIKTQAGKLSLPPPPELSAFRLSAAKKKRKRTSKLIKEVFVKEDIKVDGMYRNLIPPQGVVGSIGLVITSPESGIFFYNGNKGLAECKASASNLIGIQVKDIVKEVEDYLKTYSSSEMDIRWYVEGIL</sequence>
<dbReference type="EMBL" id="BKCJ010395168">
    <property type="protein sequence ID" value="GFA26621.1"/>
    <property type="molecule type" value="Genomic_DNA"/>
</dbReference>
<name>A0A699JC61_TANCI</name>
<proteinExistence type="predicted"/>
<protein>
    <submittedName>
        <fullName evidence="1">Uncharacterized protein</fullName>
    </submittedName>
</protein>
<reference evidence="1" key="1">
    <citation type="journal article" date="2019" name="Sci. Rep.">
        <title>Draft genome of Tanacetum cinerariifolium, the natural source of mosquito coil.</title>
        <authorList>
            <person name="Yamashiro T."/>
            <person name="Shiraishi A."/>
            <person name="Satake H."/>
            <person name="Nakayama K."/>
        </authorList>
    </citation>
    <scope>NUCLEOTIDE SEQUENCE</scope>
</reference>
<evidence type="ECO:0000313" key="1">
    <source>
        <dbReference type="EMBL" id="GFA26621.1"/>
    </source>
</evidence>